<dbReference type="SUPFAM" id="SSF49493">
    <property type="entry name" value="HSP40/DnaJ peptide-binding domain"/>
    <property type="match status" value="2"/>
</dbReference>
<evidence type="ECO:0000259" key="6">
    <source>
        <dbReference type="PROSITE" id="PS50076"/>
    </source>
</evidence>
<dbReference type="GO" id="GO:0051082">
    <property type="term" value="F:unfolded protein binding"/>
    <property type="evidence" value="ECO:0007669"/>
    <property type="project" value="InterPro"/>
</dbReference>
<dbReference type="Pfam" id="PF00684">
    <property type="entry name" value="DnaJ_CXXCXGXG"/>
    <property type="match status" value="1"/>
</dbReference>
<reference evidence="9" key="2">
    <citation type="submission" date="2015-07" db="EMBL/GenBank/DDBJ databases">
        <title>Contrasting host-pathogen interactions and genome evolution in two generalist and specialist microsporidian pathogens of mosquitoes.</title>
        <authorList>
            <consortium name="The Broad Institute Genomics Platform"/>
            <consortium name="The Broad Institute Genome Sequencing Center for Infectious Disease"/>
            <person name="Cuomo C.A."/>
            <person name="Sanscrainte N.D."/>
            <person name="Goldberg J.M."/>
            <person name="Heiman D."/>
            <person name="Young S."/>
            <person name="Zeng Q."/>
            <person name="Becnel J.J."/>
            <person name="Birren B.W."/>
        </authorList>
    </citation>
    <scope>NUCLEOTIDE SEQUENCE [LARGE SCALE GENOMIC DNA]</scope>
    <source>
        <strain evidence="9">USNM 41457</strain>
    </source>
</reference>
<evidence type="ECO:0008006" key="10">
    <source>
        <dbReference type="Google" id="ProtNLM"/>
    </source>
</evidence>
<dbReference type="SUPFAM" id="SSF46565">
    <property type="entry name" value="Chaperone J-domain"/>
    <property type="match status" value="1"/>
</dbReference>
<dbReference type="FunCoup" id="J9DJL6">
    <property type="interactions" value="256"/>
</dbReference>
<dbReference type="OMA" id="GMSRNMH"/>
<dbReference type="STRING" id="1003232.J9DJL6"/>
<dbReference type="AlphaFoldDB" id="J9DJL6"/>
<keyword evidence="4 5" id="KW-0862">Zinc</keyword>
<dbReference type="InParanoid" id="J9DJL6"/>
<evidence type="ECO:0000256" key="3">
    <source>
        <dbReference type="ARBA" id="ARBA00022771"/>
    </source>
</evidence>
<dbReference type="CDD" id="cd10719">
    <property type="entry name" value="DnaJ_zf"/>
    <property type="match status" value="1"/>
</dbReference>
<evidence type="ECO:0000256" key="1">
    <source>
        <dbReference type="ARBA" id="ARBA00022723"/>
    </source>
</evidence>
<dbReference type="Gene3D" id="1.10.287.110">
    <property type="entry name" value="DnaJ domain"/>
    <property type="match status" value="1"/>
</dbReference>
<feature type="zinc finger region" description="CR-type" evidence="5">
    <location>
        <begin position="147"/>
        <end position="227"/>
    </location>
</feature>
<dbReference type="PROSITE" id="PS51188">
    <property type="entry name" value="ZF_CR"/>
    <property type="match status" value="1"/>
</dbReference>
<dbReference type="InterPro" id="IPR036410">
    <property type="entry name" value="HSP_DnaJ_Cys-rich_dom_sf"/>
</dbReference>
<reference evidence="8 9" key="1">
    <citation type="submission" date="2011-08" db="EMBL/GenBank/DDBJ databases">
        <authorList>
            <person name="Liu Z.J."/>
            <person name="Shi F.L."/>
            <person name="Lu J.Q."/>
            <person name="Li M."/>
            <person name="Wang Z.L."/>
        </authorList>
    </citation>
    <scope>NUCLEOTIDE SEQUENCE [LARGE SCALE GENOMIC DNA]</scope>
    <source>
        <strain evidence="8 9">USNM 41457</strain>
    </source>
</reference>
<dbReference type="OrthoDB" id="550424at2759"/>
<feature type="domain" description="J" evidence="6">
    <location>
        <begin position="15"/>
        <end position="96"/>
    </location>
</feature>
<dbReference type="InterPro" id="IPR001305">
    <property type="entry name" value="HSP_DnaJ_Cys-rich_dom"/>
</dbReference>
<evidence type="ECO:0000259" key="7">
    <source>
        <dbReference type="PROSITE" id="PS51188"/>
    </source>
</evidence>
<accession>J9DJL6</accession>
<dbReference type="InterPro" id="IPR008971">
    <property type="entry name" value="HSP40/DnaJ_pept-bd"/>
</dbReference>
<dbReference type="Gene3D" id="2.10.230.10">
    <property type="entry name" value="Heat shock protein DnaJ, cysteine-rich domain"/>
    <property type="match status" value="1"/>
</dbReference>
<evidence type="ECO:0000313" key="8">
    <source>
        <dbReference type="EMBL" id="EJW02815.1"/>
    </source>
</evidence>
<keyword evidence="3 5" id="KW-0863">Zinc-finger</keyword>
<dbReference type="InterPro" id="IPR001623">
    <property type="entry name" value="DnaJ_domain"/>
</dbReference>
<dbReference type="HOGENOM" id="CLU_017633_0_7_1"/>
<dbReference type="GO" id="GO:0008270">
    <property type="term" value="F:zinc ion binding"/>
    <property type="evidence" value="ECO:0007669"/>
    <property type="project" value="UniProtKB-KW"/>
</dbReference>
<dbReference type="Pfam" id="PF01556">
    <property type="entry name" value="DnaJ_C"/>
    <property type="match status" value="1"/>
</dbReference>
<protein>
    <recommendedName>
        <fullName evidence="10">Chaperone DnaJ</fullName>
    </recommendedName>
</protein>
<feature type="domain" description="CR-type" evidence="7">
    <location>
        <begin position="147"/>
        <end position="227"/>
    </location>
</feature>
<keyword evidence="1 5" id="KW-0479">Metal-binding</keyword>
<dbReference type="Proteomes" id="UP000003163">
    <property type="component" value="Unassembled WGS sequence"/>
</dbReference>
<dbReference type="GO" id="GO:0006457">
    <property type="term" value="P:protein folding"/>
    <property type="evidence" value="ECO:0007669"/>
    <property type="project" value="InterPro"/>
</dbReference>
<dbReference type="CDD" id="cd06257">
    <property type="entry name" value="DnaJ"/>
    <property type="match status" value="1"/>
</dbReference>
<sequence>MRIRNQEERKVDPNGYYERLKLPPGSTIEEVNRSFNKLMFKWHADSGTEAIKARNIQDEVKRKAAFKVVLSTNVGLNEARDFLSDKAKKEAYDQGISKEQQESGYGMSSGFDVSDLFNIFGGGSRMPTKVEDSKVTVKISVKDSFLGCKKVVKYKRQVVCKGCKGVGGDKSETCRRCSGKGRITRQLQQGISVFIEQCVCDMCNGEKTVIKGNKCNSCNGNKVMIKEEKFEVTLQKGVKDEDAFKYPKKGSEAPGLEPGNLIVQVSVEKDSKWRRIDDNLVAYIEINLLHALVGTFVDIETFDKRSLRVVVNPVTDINKCFSVRGEGFSNNRGNGDLIIIPQYFVPKFDYNELREISSAPDIKEIQLNVRDNLNSNIREGVPRDVPDESDVEADNDTEEHFSARNFFEHFFQNR</sequence>
<evidence type="ECO:0000313" key="9">
    <source>
        <dbReference type="Proteomes" id="UP000003163"/>
    </source>
</evidence>
<dbReference type="VEuPathDB" id="MicrosporidiaDB:EDEG_02789"/>
<comment type="caution">
    <text evidence="8">The sequence shown here is derived from an EMBL/GenBank/DDBJ whole genome shotgun (WGS) entry which is preliminary data.</text>
</comment>
<dbReference type="EMBL" id="AFBI03000055">
    <property type="protein sequence ID" value="EJW02815.1"/>
    <property type="molecule type" value="Genomic_DNA"/>
</dbReference>
<dbReference type="PROSITE" id="PS50076">
    <property type="entry name" value="DNAJ_2"/>
    <property type="match status" value="1"/>
</dbReference>
<evidence type="ECO:0000256" key="5">
    <source>
        <dbReference type="PROSITE-ProRule" id="PRU00546"/>
    </source>
</evidence>
<evidence type="ECO:0000256" key="4">
    <source>
        <dbReference type="ARBA" id="ARBA00022833"/>
    </source>
</evidence>
<dbReference type="Gene3D" id="2.60.260.20">
    <property type="entry name" value="Urease metallochaperone UreE, N-terminal domain"/>
    <property type="match status" value="2"/>
</dbReference>
<gene>
    <name evidence="8" type="ORF">EDEG_02789</name>
</gene>
<dbReference type="InterPro" id="IPR002939">
    <property type="entry name" value="DnaJ_C"/>
</dbReference>
<name>J9DJL6_EDHAE</name>
<dbReference type="SUPFAM" id="SSF57938">
    <property type="entry name" value="DnaJ/Hsp40 cysteine-rich domain"/>
    <property type="match status" value="1"/>
</dbReference>
<keyword evidence="2" id="KW-0677">Repeat</keyword>
<organism evidence="8 9">
    <name type="scientific">Edhazardia aedis (strain USNM 41457)</name>
    <name type="common">Microsporidian parasite</name>
    <dbReference type="NCBI Taxonomy" id="1003232"/>
    <lineage>
        <taxon>Eukaryota</taxon>
        <taxon>Fungi</taxon>
        <taxon>Fungi incertae sedis</taxon>
        <taxon>Microsporidia</taxon>
        <taxon>Edhazardia</taxon>
    </lineage>
</organism>
<dbReference type="PANTHER" id="PTHR43888">
    <property type="entry name" value="DNAJ-LIKE-2, ISOFORM A-RELATED"/>
    <property type="match status" value="1"/>
</dbReference>
<evidence type="ECO:0000256" key="2">
    <source>
        <dbReference type="ARBA" id="ARBA00022737"/>
    </source>
</evidence>
<dbReference type="InterPro" id="IPR044713">
    <property type="entry name" value="DNJA1/2-like"/>
</dbReference>
<dbReference type="GO" id="GO:0030544">
    <property type="term" value="F:Hsp70 protein binding"/>
    <property type="evidence" value="ECO:0007669"/>
    <property type="project" value="InterPro"/>
</dbReference>
<dbReference type="CDD" id="cd10747">
    <property type="entry name" value="DnaJ_C"/>
    <property type="match status" value="1"/>
</dbReference>
<keyword evidence="9" id="KW-1185">Reference proteome</keyword>
<dbReference type="InterPro" id="IPR036869">
    <property type="entry name" value="J_dom_sf"/>
</dbReference>
<proteinExistence type="predicted"/>